<name>A0A8J4R7S3_9ROSI</name>
<sequence length="207" mass="22728">MANYYCNMAGTPTQGFCPVVGLLARKGDFRPSLNIDEVDAIFDVPLEMFLKRLGFADCYGSCFANNDMGIESIVTFLQMLENGFCPNEYCFSAVIRVCSNVENVPIGKMIFGFVIKSGYFESDVCVGCVLIDMFVKGGSAVDFAYEGEVDLADLAGDLADFPTVETGIDKLRLVILLVLLELGVRLEDLVEVLMARHVTVCRNILNP</sequence>
<dbReference type="AlphaFoldDB" id="A0A8J4R7S3"/>
<evidence type="ECO:0000313" key="2">
    <source>
        <dbReference type="Proteomes" id="UP000737018"/>
    </source>
</evidence>
<keyword evidence="2" id="KW-1185">Reference proteome</keyword>
<dbReference type="EMBL" id="JRKL02001841">
    <property type="protein sequence ID" value="KAF3961734.1"/>
    <property type="molecule type" value="Genomic_DNA"/>
</dbReference>
<dbReference type="InterPro" id="IPR011990">
    <property type="entry name" value="TPR-like_helical_dom_sf"/>
</dbReference>
<protein>
    <recommendedName>
        <fullName evidence="3">Pentatricopeptide repeat-containing protein</fullName>
    </recommendedName>
</protein>
<dbReference type="InterPro" id="IPR046960">
    <property type="entry name" value="PPR_At4g14850-like_plant"/>
</dbReference>
<dbReference type="GO" id="GO:0009451">
    <property type="term" value="P:RNA modification"/>
    <property type="evidence" value="ECO:0007669"/>
    <property type="project" value="InterPro"/>
</dbReference>
<dbReference type="Proteomes" id="UP000737018">
    <property type="component" value="Unassembled WGS sequence"/>
</dbReference>
<dbReference type="PANTHER" id="PTHR47926">
    <property type="entry name" value="PENTATRICOPEPTIDE REPEAT-CONTAINING PROTEIN"/>
    <property type="match status" value="1"/>
</dbReference>
<gene>
    <name evidence="1" type="ORF">CMV_013677</name>
</gene>
<evidence type="ECO:0008006" key="3">
    <source>
        <dbReference type="Google" id="ProtNLM"/>
    </source>
</evidence>
<proteinExistence type="predicted"/>
<dbReference type="PANTHER" id="PTHR47926:SF471">
    <property type="entry name" value="DYW DOMAIN-CONTAINING PROTEIN"/>
    <property type="match status" value="1"/>
</dbReference>
<comment type="caution">
    <text evidence="1">The sequence shown here is derived from an EMBL/GenBank/DDBJ whole genome shotgun (WGS) entry which is preliminary data.</text>
</comment>
<evidence type="ECO:0000313" key="1">
    <source>
        <dbReference type="EMBL" id="KAF3961734.1"/>
    </source>
</evidence>
<accession>A0A8J4R7S3</accession>
<dbReference type="OrthoDB" id="1736032at2759"/>
<organism evidence="1 2">
    <name type="scientific">Castanea mollissima</name>
    <name type="common">Chinese chestnut</name>
    <dbReference type="NCBI Taxonomy" id="60419"/>
    <lineage>
        <taxon>Eukaryota</taxon>
        <taxon>Viridiplantae</taxon>
        <taxon>Streptophyta</taxon>
        <taxon>Embryophyta</taxon>
        <taxon>Tracheophyta</taxon>
        <taxon>Spermatophyta</taxon>
        <taxon>Magnoliopsida</taxon>
        <taxon>eudicotyledons</taxon>
        <taxon>Gunneridae</taxon>
        <taxon>Pentapetalae</taxon>
        <taxon>rosids</taxon>
        <taxon>fabids</taxon>
        <taxon>Fagales</taxon>
        <taxon>Fagaceae</taxon>
        <taxon>Castanea</taxon>
    </lineage>
</organism>
<dbReference type="Gene3D" id="1.25.40.10">
    <property type="entry name" value="Tetratricopeptide repeat domain"/>
    <property type="match status" value="1"/>
</dbReference>
<dbReference type="GO" id="GO:0003723">
    <property type="term" value="F:RNA binding"/>
    <property type="evidence" value="ECO:0007669"/>
    <property type="project" value="InterPro"/>
</dbReference>
<reference evidence="1" key="1">
    <citation type="submission" date="2020-03" db="EMBL/GenBank/DDBJ databases">
        <title>Castanea mollissima Vanexum genome sequencing.</title>
        <authorList>
            <person name="Staton M."/>
        </authorList>
    </citation>
    <scope>NUCLEOTIDE SEQUENCE</scope>
    <source>
        <tissue evidence="1">Leaf</tissue>
    </source>
</reference>